<dbReference type="PANTHER" id="PTHR48475">
    <property type="entry name" value="RIBONUCLEASE H"/>
    <property type="match status" value="1"/>
</dbReference>
<dbReference type="PANTHER" id="PTHR48475:SF1">
    <property type="entry name" value="RNASE H TYPE-1 DOMAIN-CONTAINING PROTEIN"/>
    <property type="match status" value="1"/>
</dbReference>
<protein>
    <recommendedName>
        <fullName evidence="1">RNase H type-1 domain-containing protein</fullName>
    </recommendedName>
</protein>
<comment type="caution">
    <text evidence="2">The sequence shown here is derived from an EMBL/GenBank/DDBJ whole genome shotgun (WGS) entry which is preliminary data.</text>
</comment>
<feature type="domain" description="RNase H type-1" evidence="1">
    <location>
        <begin position="64"/>
        <end position="126"/>
    </location>
</feature>
<evidence type="ECO:0000313" key="3">
    <source>
        <dbReference type="Proteomes" id="UP001311915"/>
    </source>
</evidence>
<accession>A0AAV9KW40</accession>
<proteinExistence type="predicted"/>
<dbReference type="InterPro" id="IPR012337">
    <property type="entry name" value="RNaseH-like_sf"/>
</dbReference>
<keyword evidence="3" id="KW-1185">Reference proteome</keyword>
<evidence type="ECO:0000259" key="1">
    <source>
        <dbReference type="Pfam" id="PF13456"/>
    </source>
</evidence>
<reference evidence="2 3" key="1">
    <citation type="submission" date="2023-10" db="EMBL/GenBank/DDBJ databases">
        <title>Genome-Wide Identification Analysis in wild type Solanum Pinnatisectum Reveals Some Genes Defensing Phytophthora Infestans.</title>
        <authorList>
            <person name="Sun C."/>
        </authorList>
    </citation>
    <scope>NUCLEOTIDE SEQUENCE [LARGE SCALE GENOMIC DNA]</scope>
    <source>
        <strain evidence="2">LQN</strain>
        <tissue evidence="2">Leaf</tissue>
    </source>
</reference>
<name>A0AAV9KW40_9SOLN</name>
<organism evidence="2 3">
    <name type="scientific">Solanum pinnatisectum</name>
    <name type="common">tansyleaf nightshade</name>
    <dbReference type="NCBI Taxonomy" id="50273"/>
    <lineage>
        <taxon>Eukaryota</taxon>
        <taxon>Viridiplantae</taxon>
        <taxon>Streptophyta</taxon>
        <taxon>Embryophyta</taxon>
        <taxon>Tracheophyta</taxon>
        <taxon>Spermatophyta</taxon>
        <taxon>Magnoliopsida</taxon>
        <taxon>eudicotyledons</taxon>
        <taxon>Gunneridae</taxon>
        <taxon>Pentapetalae</taxon>
        <taxon>asterids</taxon>
        <taxon>lamiids</taxon>
        <taxon>Solanales</taxon>
        <taxon>Solanaceae</taxon>
        <taxon>Solanoideae</taxon>
        <taxon>Solaneae</taxon>
        <taxon>Solanum</taxon>
    </lineage>
</organism>
<dbReference type="EMBL" id="JAWPEI010000009">
    <property type="protein sequence ID" value="KAK4716850.1"/>
    <property type="molecule type" value="Genomic_DNA"/>
</dbReference>
<gene>
    <name evidence="2" type="ORF">R3W88_015188</name>
</gene>
<dbReference type="Gene3D" id="3.30.420.10">
    <property type="entry name" value="Ribonuclease H-like superfamily/Ribonuclease H"/>
    <property type="match status" value="1"/>
</dbReference>
<sequence>MLLSEFDIVYVTQKAIKAQALADHLAENPVDEEYEPLKTYFPDEEVAFVGEDISEAYPGWRVFFDGAVNHQGKGIGAVLVSETGQHYPMAAKLQFNYTNNMTEYEACILGLKMAIDMNVHELSNELADTLATIVSMIKHSDTSYINPMDIEVKEQSVHCSHVEVEPDGLPWYFDFKKYLETGTYPENATFNQKKSIHRMALNFFASGEVLYRRTPDLGLLRCVDASEAVKLLE</sequence>
<dbReference type="AlphaFoldDB" id="A0AAV9KW40"/>
<dbReference type="GO" id="GO:0004523">
    <property type="term" value="F:RNA-DNA hybrid ribonuclease activity"/>
    <property type="evidence" value="ECO:0007669"/>
    <property type="project" value="InterPro"/>
</dbReference>
<dbReference type="GO" id="GO:0003676">
    <property type="term" value="F:nucleic acid binding"/>
    <property type="evidence" value="ECO:0007669"/>
    <property type="project" value="InterPro"/>
</dbReference>
<dbReference type="InterPro" id="IPR002156">
    <property type="entry name" value="RNaseH_domain"/>
</dbReference>
<dbReference type="SUPFAM" id="SSF53098">
    <property type="entry name" value="Ribonuclease H-like"/>
    <property type="match status" value="1"/>
</dbReference>
<dbReference type="InterPro" id="IPR036397">
    <property type="entry name" value="RNaseH_sf"/>
</dbReference>
<dbReference type="Pfam" id="PF13456">
    <property type="entry name" value="RVT_3"/>
    <property type="match status" value="1"/>
</dbReference>
<evidence type="ECO:0000313" key="2">
    <source>
        <dbReference type="EMBL" id="KAK4716850.1"/>
    </source>
</evidence>
<dbReference type="Proteomes" id="UP001311915">
    <property type="component" value="Unassembled WGS sequence"/>
</dbReference>